<accession>G6F3H3</accession>
<dbReference type="Proteomes" id="UP000005939">
    <property type="component" value="Unassembled WGS sequence"/>
</dbReference>
<reference evidence="1 2" key="1">
    <citation type="submission" date="2011-10" db="EMBL/GenBank/DDBJ databases">
        <title>Genome Sequence of Commensalibacter intestini A911, isolated from Drosophila gut.</title>
        <authorList>
            <person name="Lee W.-J."/>
            <person name="Kim E.-K."/>
        </authorList>
    </citation>
    <scope>NUCLEOTIDE SEQUENCE [LARGE SCALE GENOMIC DNA]</scope>
    <source>
        <strain evidence="1 2">A911</strain>
    </source>
</reference>
<organism evidence="1 2">
    <name type="scientific">Commensalibacter intestini A911</name>
    <dbReference type="NCBI Taxonomy" id="1088868"/>
    <lineage>
        <taxon>Bacteria</taxon>
        <taxon>Pseudomonadati</taxon>
        <taxon>Pseudomonadota</taxon>
        <taxon>Alphaproteobacteria</taxon>
        <taxon>Acetobacterales</taxon>
        <taxon>Acetobacteraceae</taxon>
    </lineage>
</organism>
<dbReference type="EMBL" id="AGFR01000018">
    <property type="protein sequence ID" value="EHD12923.1"/>
    <property type="molecule type" value="Genomic_DNA"/>
</dbReference>
<sequence length="317" mass="35497">MNPGALNVVFNLAISFYHNTAWGASYVQIQGLPLKLLSQAYDFKGKHIRIYGGMTKGYMVEKDNYGLLLNGIIASPHGNWSGTNQTLSFYFLPEVFDNKREITLYREKDQEFSKSIELALKASYPEYKIVVDVSAKGDFKALLKHGNVAKNLEDFARAVNEQSEVYKTNPIRIYERNNTIFVSDKILGQTTQLKTIDFIGQPVWTDNGNISSVLVMRPDIGVNDVIVFPKETSLYGKISPTNDGANYYFNRGTDAGIRNNPIFQGRYVVISVQHLADYKSASPNDWATVITVSPISSEYVVDIKRQDGGVLEMGGVY</sequence>
<evidence type="ECO:0000313" key="1">
    <source>
        <dbReference type="EMBL" id="EHD12923.1"/>
    </source>
</evidence>
<dbReference type="AlphaFoldDB" id="G6F3H3"/>
<dbReference type="STRING" id="1088868.CIN_21690"/>
<proteinExistence type="predicted"/>
<comment type="caution">
    <text evidence="1">The sequence shown here is derived from an EMBL/GenBank/DDBJ whole genome shotgun (WGS) entry which is preliminary data.</text>
</comment>
<evidence type="ECO:0000313" key="2">
    <source>
        <dbReference type="Proteomes" id="UP000005939"/>
    </source>
</evidence>
<name>G6F3H3_9PROT</name>
<protein>
    <submittedName>
        <fullName evidence="1">Uncharacterized protein</fullName>
    </submittedName>
</protein>
<gene>
    <name evidence="1" type="ORF">CIN_21690</name>
</gene>